<keyword evidence="1 10" id="KW-0547">Nucleotide-binding</keyword>
<dbReference type="PANTHER" id="PTHR11070">
    <property type="entry name" value="UVRD / RECB / PCRA DNA HELICASE FAMILY MEMBER"/>
    <property type="match status" value="1"/>
</dbReference>
<dbReference type="InterPro" id="IPR000212">
    <property type="entry name" value="DNA_helicase_UvrD/REP"/>
</dbReference>
<proteinExistence type="predicted"/>
<evidence type="ECO:0000256" key="5">
    <source>
        <dbReference type="ARBA" id="ARBA00023235"/>
    </source>
</evidence>
<dbReference type="CDD" id="cd17932">
    <property type="entry name" value="DEXQc_UvrD"/>
    <property type="match status" value="1"/>
</dbReference>
<comment type="catalytic activity">
    <reaction evidence="6">
        <text>Couples ATP hydrolysis with the unwinding of duplex DNA by translocating in the 3'-5' direction.</text>
        <dbReference type="EC" id="5.6.2.4"/>
    </reaction>
</comment>
<protein>
    <recommendedName>
        <fullName evidence="7">DNA 3'-5' helicase</fullName>
        <ecNumber evidence="7">5.6.2.4</ecNumber>
    </recommendedName>
    <alternativeName>
        <fullName evidence="8">DNA 3'-5' helicase II</fullName>
    </alternativeName>
</protein>
<evidence type="ECO:0000313" key="13">
    <source>
        <dbReference type="Proteomes" id="UP001597349"/>
    </source>
</evidence>
<dbReference type="RefSeq" id="WP_379019621.1">
    <property type="nucleotide sequence ID" value="NZ_JBHUGY010000021.1"/>
</dbReference>
<evidence type="ECO:0000256" key="7">
    <source>
        <dbReference type="ARBA" id="ARBA00034808"/>
    </source>
</evidence>
<keyword evidence="5" id="KW-0413">Isomerase</keyword>
<evidence type="ECO:0000313" key="12">
    <source>
        <dbReference type="EMBL" id="MFD2054235.1"/>
    </source>
</evidence>
<dbReference type="Pfam" id="PF00580">
    <property type="entry name" value="UvrD-helicase"/>
    <property type="match status" value="1"/>
</dbReference>
<dbReference type="Gene3D" id="1.10.486.10">
    <property type="entry name" value="PCRA, domain 4"/>
    <property type="match status" value="1"/>
</dbReference>
<dbReference type="InterPro" id="IPR014016">
    <property type="entry name" value="UvrD-like_ATP-bd"/>
</dbReference>
<keyword evidence="13" id="KW-1185">Reference proteome</keyword>
<comment type="catalytic activity">
    <reaction evidence="9">
        <text>ATP + H2O = ADP + phosphate + H(+)</text>
        <dbReference type="Rhea" id="RHEA:13065"/>
        <dbReference type="ChEBI" id="CHEBI:15377"/>
        <dbReference type="ChEBI" id="CHEBI:15378"/>
        <dbReference type="ChEBI" id="CHEBI:30616"/>
        <dbReference type="ChEBI" id="CHEBI:43474"/>
        <dbReference type="ChEBI" id="CHEBI:456216"/>
        <dbReference type="EC" id="5.6.2.4"/>
    </reaction>
</comment>
<dbReference type="InterPro" id="IPR027417">
    <property type="entry name" value="P-loop_NTPase"/>
</dbReference>
<dbReference type="Pfam" id="PF13361">
    <property type="entry name" value="UvrD_C"/>
    <property type="match status" value="1"/>
</dbReference>
<evidence type="ECO:0000256" key="2">
    <source>
        <dbReference type="ARBA" id="ARBA00022801"/>
    </source>
</evidence>
<evidence type="ECO:0000256" key="9">
    <source>
        <dbReference type="ARBA" id="ARBA00048988"/>
    </source>
</evidence>
<evidence type="ECO:0000256" key="8">
    <source>
        <dbReference type="ARBA" id="ARBA00034923"/>
    </source>
</evidence>
<accession>A0ABW4WCK3</accession>
<feature type="binding site" evidence="10">
    <location>
        <begin position="35"/>
        <end position="42"/>
    </location>
    <ligand>
        <name>ATP</name>
        <dbReference type="ChEBI" id="CHEBI:30616"/>
    </ligand>
</feature>
<dbReference type="PROSITE" id="PS51198">
    <property type="entry name" value="UVRD_HELICASE_ATP_BIND"/>
    <property type="match status" value="1"/>
</dbReference>
<keyword evidence="3 10" id="KW-0347">Helicase</keyword>
<evidence type="ECO:0000256" key="3">
    <source>
        <dbReference type="ARBA" id="ARBA00022806"/>
    </source>
</evidence>
<feature type="domain" description="UvrD-like helicase ATP-binding" evidence="11">
    <location>
        <begin position="14"/>
        <end position="300"/>
    </location>
</feature>
<dbReference type="Gene3D" id="3.40.50.300">
    <property type="entry name" value="P-loop containing nucleotide triphosphate hydrolases"/>
    <property type="match status" value="3"/>
</dbReference>
<reference evidence="13" key="1">
    <citation type="journal article" date="2019" name="Int. J. Syst. Evol. Microbiol.">
        <title>The Global Catalogue of Microorganisms (GCM) 10K type strain sequencing project: providing services to taxonomists for standard genome sequencing and annotation.</title>
        <authorList>
            <consortium name="The Broad Institute Genomics Platform"/>
            <consortium name="The Broad Institute Genome Sequencing Center for Infectious Disease"/>
            <person name="Wu L."/>
            <person name="Ma J."/>
        </authorList>
    </citation>
    <scope>NUCLEOTIDE SEQUENCE [LARGE SCALE GENOMIC DNA]</scope>
    <source>
        <strain evidence="13">CGMCC 1.16226</strain>
    </source>
</reference>
<organism evidence="12 13">
    <name type="scientific">Mesorhizobium calcicola</name>
    <dbReference type="NCBI Taxonomy" id="1300310"/>
    <lineage>
        <taxon>Bacteria</taxon>
        <taxon>Pseudomonadati</taxon>
        <taxon>Pseudomonadota</taxon>
        <taxon>Alphaproteobacteria</taxon>
        <taxon>Hyphomicrobiales</taxon>
        <taxon>Phyllobacteriaceae</taxon>
        <taxon>Mesorhizobium</taxon>
    </lineage>
</organism>
<evidence type="ECO:0000256" key="6">
    <source>
        <dbReference type="ARBA" id="ARBA00034617"/>
    </source>
</evidence>
<dbReference type="InterPro" id="IPR014017">
    <property type="entry name" value="DNA_helicase_UvrD-like_C"/>
</dbReference>
<dbReference type="EC" id="5.6.2.4" evidence="7"/>
<evidence type="ECO:0000256" key="10">
    <source>
        <dbReference type="PROSITE-ProRule" id="PRU00560"/>
    </source>
</evidence>
<sequence length="627" mass="68547">MPLVRPDDWRPRGIDDLEPAAWNALRHGGSACVVAGPGAGKTEFLAQRAVYLLENRICHAPHRVLAISFKTDAASNLAARVRQRCPPELANRFVSLTFDSFCKSLVDRFLNAVPADCRPPDPMTSPFPSGGRSISFLTLARLNAPQEWQADIAAFSATDFEARVVGGYRLPLAPQAPQSAAEFTIARWWATQLRPGHPSSLTFVSINRLAELLLRANPHIRNALVATYPFVFVDEFQDTTFAQYDFLLSAFSGGQTIVTGVGDDKQRIMIFAGARRDAFQRLEADFGAARFPLLFNFRSSPDLVAIQHVVARALDPNAAQTVARAARQVDGDVAQVWRSQTKAAEAAHLAQWLANDMGTRGRSPRDYALLVKQKSDDYEHELASPFAAHGLRIRNESHALGKTSLQDLLSDDLCRLAIAMFRLGATRRAPAAWQLVSSKVLALRAVVADDDIGAAKVEADLTAFLAALRADMAATAPSRNSAADFATRVFEYLDLAAIARTYTEYGVGDLLQIILEAFCLHFFASADGAADWTACLDAFEGVNQIPMMTVHKSKGLEYDTIVFVGLDDQAWWAHVPGDPEGVAAFFVALSRAKQRAIFAFCQERGARNNVAELYQLLTDAGVPEIAI</sequence>
<evidence type="ECO:0000256" key="1">
    <source>
        <dbReference type="ARBA" id="ARBA00022741"/>
    </source>
</evidence>
<keyword evidence="2 10" id="KW-0378">Hydrolase</keyword>
<evidence type="ECO:0000259" key="11">
    <source>
        <dbReference type="PROSITE" id="PS51198"/>
    </source>
</evidence>
<comment type="caution">
    <text evidence="12">The sequence shown here is derived from an EMBL/GenBank/DDBJ whole genome shotgun (WGS) entry which is preliminary data.</text>
</comment>
<keyword evidence="4 10" id="KW-0067">ATP-binding</keyword>
<dbReference type="PANTHER" id="PTHR11070:SF2">
    <property type="entry name" value="ATP-DEPENDENT DNA HELICASE SRS2"/>
    <property type="match status" value="1"/>
</dbReference>
<name>A0ABW4WCK3_9HYPH</name>
<evidence type="ECO:0000256" key="4">
    <source>
        <dbReference type="ARBA" id="ARBA00022840"/>
    </source>
</evidence>
<dbReference type="EMBL" id="JBHUGY010000021">
    <property type="protein sequence ID" value="MFD2054235.1"/>
    <property type="molecule type" value="Genomic_DNA"/>
</dbReference>
<gene>
    <name evidence="12" type="ORF">ACFSQT_14385</name>
</gene>
<dbReference type="SUPFAM" id="SSF52540">
    <property type="entry name" value="P-loop containing nucleoside triphosphate hydrolases"/>
    <property type="match status" value="1"/>
</dbReference>
<dbReference type="Proteomes" id="UP001597349">
    <property type="component" value="Unassembled WGS sequence"/>
</dbReference>